<dbReference type="HOGENOM" id="CLU_042941_8_0_1"/>
<dbReference type="InterPro" id="IPR021765">
    <property type="entry name" value="UstYa-like"/>
</dbReference>
<organism evidence="2 3">
    <name type="scientific">Gloeophyllum trabeum (strain ATCC 11539 / FP-39264 / Madison 617)</name>
    <name type="common">Brown rot fungus</name>
    <dbReference type="NCBI Taxonomy" id="670483"/>
    <lineage>
        <taxon>Eukaryota</taxon>
        <taxon>Fungi</taxon>
        <taxon>Dikarya</taxon>
        <taxon>Basidiomycota</taxon>
        <taxon>Agaricomycotina</taxon>
        <taxon>Agaricomycetes</taxon>
        <taxon>Gloeophyllales</taxon>
        <taxon>Gloeophyllaceae</taxon>
        <taxon>Gloeophyllum</taxon>
    </lineage>
</organism>
<name>S7PW96_GLOTA</name>
<dbReference type="GO" id="GO:0043386">
    <property type="term" value="P:mycotoxin biosynthetic process"/>
    <property type="evidence" value="ECO:0007669"/>
    <property type="project" value="InterPro"/>
</dbReference>
<evidence type="ECO:0000313" key="2">
    <source>
        <dbReference type="EMBL" id="EPQ51896.1"/>
    </source>
</evidence>
<dbReference type="PANTHER" id="PTHR33365:SF13">
    <property type="entry name" value="TAT PATHWAY SIGNAL SEQUENCE"/>
    <property type="match status" value="1"/>
</dbReference>
<protein>
    <submittedName>
        <fullName evidence="2">Uncharacterized protein</fullName>
    </submittedName>
</protein>
<sequence length="142" mass="16751">MGLDETVHFAIDGSDPSAEAAWRTTIWYPPGLGRVRLGPDHRIFVLGWYHELHCLHALKFAAAHPEREEAKDDEHLHHCLNYLRQALLCEASGTLEKGDFLDRDFEHQPQGDIVICRDWERLFEVHAQNLREWVEWLHHWNR</sequence>
<dbReference type="GeneID" id="19306550"/>
<dbReference type="Proteomes" id="UP000030669">
    <property type="component" value="Unassembled WGS sequence"/>
</dbReference>
<reference evidence="2 3" key="1">
    <citation type="journal article" date="2012" name="Science">
        <title>The Paleozoic origin of enzymatic lignin decomposition reconstructed from 31 fungal genomes.</title>
        <authorList>
            <person name="Floudas D."/>
            <person name="Binder M."/>
            <person name="Riley R."/>
            <person name="Barry K."/>
            <person name="Blanchette R.A."/>
            <person name="Henrissat B."/>
            <person name="Martinez A.T."/>
            <person name="Otillar R."/>
            <person name="Spatafora J.W."/>
            <person name="Yadav J.S."/>
            <person name="Aerts A."/>
            <person name="Benoit I."/>
            <person name="Boyd A."/>
            <person name="Carlson A."/>
            <person name="Copeland A."/>
            <person name="Coutinho P.M."/>
            <person name="de Vries R.P."/>
            <person name="Ferreira P."/>
            <person name="Findley K."/>
            <person name="Foster B."/>
            <person name="Gaskell J."/>
            <person name="Glotzer D."/>
            <person name="Gorecki P."/>
            <person name="Heitman J."/>
            <person name="Hesse C."/>
            <person name="Hori C."/>
            <person name="Igarashi K."/>
            <person name="Jurgens J.A."/>
            <person name="Kallen N."/>
            <person name="Kersten P."/>
            <person name="Kohler A."/>
            <person name="Kuees U."/>
            <person name="Kumar T.K.A."/>
            <person name="Kuo A."/>
            <person name="LaButti K."/>
            <person name="Larrondo L.F."/>
            <person name="Lindquist E."/>
            <person name="Ling A."/>
            <person name="Lombard V."/>
            <person name="Lucas S."/>
            <person name="Lundell T."/>
            <person name="Martin R."/>
            <person name="McLaughlin D.J."/>
            <person name="Morgenstern I."/>
            <person name="Morin E."/>
            <person name="Murat C."/>
            <person name="Nagy L.G."/>
            <person name="Nolan M."/>
            <person name="Ohm R.A."/>
            <person name="Patyshakuliyeva A."/>
            <person name="Rokas A."/>
            <person name="Ruiz-Duenas F.J."/>
            <person name="Sabat G."/>
            <person name="Salamov A."/>
            <person name="Samejima M."/>
            <person name="Schmutz J."/>
            <person name="Slot J.C."/>
            <person name="St John F."/>
            <person name="Stenlid J."/>
            <person name="Sun H."/>
            <person name="Sun S."/>
            <person name="Syed K."/>
            <person name="Tsang A."/>
            <person name="Wiebenga A."/>
            <person name="Young D."/>
            <person name="Pisabarro A."/>
            <person name="Eastwood D.C."/>
            <person name="Martin F."/>
            <person name="Cullen D."/>
            <person name="Grigoriev I.V."/>
            <person name="Hibbett D.S."/>
        </authorList>
    </citation>
    <scope>NUCLEOTIDE SEQUENCE [LARGE SCALE GENOMIC DNA]</scope>
    <source>
        <strain evidence="2 3">ATCC 11539</strain>
    </source>
</reference>
<gene>
    <name evidence="2" type="ORF">GLOTRDRAFT_48170</name>
</gene>
<evidence type="ECO:0000256" key="1">
    <source>
        <dbReference type="ARBA" id="ARBA00035112"/>
    </source>
</evidence>
<dbReference type="RefSeq" id="XP_007869582.1">
    <property type="nucleotide sequence ID" value="XM_007871391.1"/>
</dbReference>
<dbReference type="Pfam" id="PF11807">
    <property type="entry name" value="UstYa"/>
    <property type="match status" value="1"/>
</dbReference>
<dbReference type="EMBL" id="KB469309">
    <property type="protein sequence ID" value="EPQ51896.1"/>
    <property type="molecule type" value="Genomic_DNA"/>
</dbReference>
<dbReference type="PANTHER" id="PTHR33365">
    <property type="entry name" value="YALI0B05434P"/>
    <property type="match status" value="1"/>
</dbReference>
<accession>S7PW96</accession>
<dbReference type="OMA" id="DAGMRGH"/>
<proteinExistence type="inferred from homology"/>
<dbReference type="KEGG" id="gtr:GLOTRDRAFT_48170"/>
<comment type="similarity">
    <text evidence="1">Belongs to the ustYa family.</text>
</comment>
<dbReference type="eggNOG" id="ENOG502SQSU">
    <property type="taxonomic scope" value="Eukaryota"/>
</dbReference>
<dbReference type="OrthoDB" id="3687641at2759"/>
<dbReference type="AlphaFoldDB" id="S7PW96"/>
<evidence type="ECO:0000313" key="3">
    <source>
        <dbReference type="Proteomes" id="UP000030669"/>
    </source>
</evidence>
<keyword evidence="3" id="KW-1185">Reference proteome</keyword>